<organism evidence="1 2">
    <name type="scientific">Coffea canephora</name>
    <name type="common">Robusta coffee</name>
    <dbReference type="NCBI Taxonomy" id="49390"/>
    <lineage>
        <taxon>Eukaryota</taxon>
        <taxon>Viridiplantae</taxon>
        <taxon>Streptophyta</taxon>
        <taxon>Embryophyta</taxon>
        <taxon>Tracheophyta</taxon>
        <taxon>Spermatophyta</taxon>
        <taxon>Magnoliopsida</taxon>
        <taxon>eudicotyledons</taxon>
        <taxon>Gunneridae</taxon>
        <taxon>Pentapetalae</taxon>
        <taxon>asterids</taxon>
        <taxon>lamiids</taxon>
        <taxon>Gentianales</taxon>
        <taxon>Rubiaceae</taxon>
        <taxon>Ixoroideae</taxon>
        <taxon>Gardenieae complex</taxon>
        <taxon>Bertiereae - Coffeeae clade</taxon>
        <taxon>Coffeeae</taxon>
        <taxon>Coffea</taxon>
    </lineage>
</organism>
<sequence>MLAIYFPCIFVNSFNMAQFKFQSDGESRKERNSYGMEYLCLPTFINLLVHFFLCKFYFNFAFPGCSLFLSRCVEHIELLATFNFFWLEAPVMKLVSFSCRSNC</sequence>
<dbReference type="AlphaFoldDB" id="A0A068UVE5"/>
<evidence type="ECO:0000313" key="2">
    <source>
        <dbReference type="Proteomes" id="UP000295252"/>
    </source>
</evidence>
<dbReference type="Proteomes" id="UP000295252">
    <property type="component" value="Chromosome X"/>
</dbReference>
<dbReference type="EMBL" id="HG739146">
    <property type="protein sequence ID" value="CDP12199.1"/>
    <property type="molecule type" value="Genomic_DNA"/>
</dbReference>
<proteinExistence type="predicted"/>
<name>A0A068UVE5_COFCA</name>
<gene>
    <name evidence="1" type="ORF">GSCOC_T00035611001</name>
</gene>
<keyword evidence="2" id="KW-1185">Reference proteome</keyword>
<reference evidence="2" key="1">
    <citation type="journal article" date="2014" name="Science">
        <title>The coffee genome provides insight into the convergent evolution of caffeine biosynthesis.</title>
        <authorList>
            <person name="Denoeud F."/>
            <person name="Carretero-Paulet L."/>
            <person name="Dereeper A."/>
            <person name="Droc G."/>
            <person name="Guyot R."/>
            <person name="Pietrella M."/>
            <person name="Zheng C."/>
            <person name="Alberti A."/>
            <person name="Anthony F."/>
            <person name="Aprea G."/>
            <person name="Aury J.M."/>
            <person name="Bento P."/>
            <person name="Bernard M."/>
            <person name="Bocs S."/>
            <person name="Campa C."/>
            <person name="Cenci A."/>
            <person name="Combes M.C."/>
            <person name="Crouzillat D."/>
            <person name="Da Silva C."/>
            <person name="Daddiego L."/>
            <person name="De Bellis F."/>
            <person name="Dussert S."/>
            <person name="Garsmeur O."/>
            <person name="Gayraud T."/>
            <person name="Guignon V."/>
            <person name="Jahn K."/>
            <person name="Jamilloux V."/>
            <person name="Joet T."/>
            <person name="Labadie K."/>
            <person name="Lan T."/>
            <person name="Leclercq J."/>
            <person name="Lepelley M."/>
            <person name="Leroy T."/>
            <person name="Li L.T."/>
            <person name="Librado P."/>
            <person name="Lopez L."/>
            <person name="Munoz A."/>
            <person name="Noel B."/>
            <person name="Pallavicini A."/>
            <person name="Perrotta G."/>
            <person name="Poncet V."/>
            <person name="Pot D."/>
            <person name="Priyono X."/>
            <person name="Rigoreau M."/>
            <person name="Rouard M."/>
            <person name="Rozas J."/>
            <person name="Tranchant-Dubreuil C."/>
            <person name="VanBuren R."/>
            <person name="Zhang Q."/>
            <person name="Andrade A.C."/>
            <person name="Argout X."/>
            <person name="Bertrand B."/>
            <person name="de Kochko A."/>
            <person name="Graziosi G."/>
            <person name="Henry R.J."/>
            <person name="Jayarama X."/>
            <person name="Ming R."/>
            <person name="Nagai C."/>
            <person name="Rounsley S."/>
            <person name="Sankoff D."/>
            <person name="Giuliano G."/>
            <person name="Albert V.A."/>
            <person name="Wincker P."/>
            <person name="Lashermes P."/>
        </authorList>
    </citation>
    <scope>NUCLEOTIDE SEQUENCE [LARGE SCALE GENOMIC DNA]</scope>
    <source>
        <strain evidence="2">cv. DH200-94</strain>
    </source>
</reference>
<dbReference type="Gramene" id="CDP12199">
    <property type="protein sequence ID" value="CDP12199"/>
    <property type="gene ID" value="GSCOC_T00035611001"/>
</dbReference>
<protein>
    <submittedName>
        <fullName evidence="1">Uncharacterized protein</fullName>
    </submittedName>
</protein>
<evidence type="ECO:0000313" key="1">
    <source>
        <dbReference type="EMBL" id="CDP12199.1"/>
    </source>
</evidence>
<dbReference type="InParanoid" id="A0A068UVE5"/>
<accession>A0A068UVE5</accession>